<dbReference type="SUPFAM" id="SSF52058">
    <property type="entry name" value="L domain-like"/>
    <property type="match status" value="1"/>
</dbReference>
<keyword evidence="1" id="KW-0433">Leucine-rich repeat</keyword>
<dbReference type="InterPro" id="IPR001611">
    <property type="entry name" value="Leu-rich_rpt"/>
</dbReference>
<organism evidence="5 6">
    <name type="scientific">Ilex paraguariensis</name>
    <name type="common">yerba mate</name>
    <dbReference type="NCBI Taxonomy" id="185542"/>
    <lineage>
        <taxon>Eukaryota</taxon>
        <taxon>Viridiplantae</taxon>
        <taxon>Streptophyta</taxon>
        <taxon>Embryophyta</taxon>
        <taxon>Tracheophyta</taxon>
        <taxon>Spermatophyta</taxon>
        <taxon>Magnoliopsida</taxon>
        <taxon>eudicotyledons</taxon>
        <taxon>Gunneridae</taxon>
        <taxon>Pentapetalae</taxon>
        <taxon>asterids</taxon>
        <taxon>campanulids</taxon>
        <taxon>Aquifoliales</taxon>
        <taxon>Aquifoliaceae</taxon>
        <taxon>Ilex</taxon>
    </lineage>
</organism>
<sequence>MEEEKGDVSDPGSSITVTIKFRGQAIPVTLSPDSTVKDLKSLVQPLTDVLTRGQKLIFRGKLLVDSATLRSSEVTNGSKIMLMASQGLHQGDGPIRNEAPVPSSLRRTAETDQGNKEKPYVSVGKSQLDRWRATGVVALSECKLKAIPEEVWICGASVRVLDLSHNSLPDVPAAISCLTSAQKLLLNSNEIRDECISWEAIASLKPLNVLSLSQNHLTTLPSLLGALTYLRQLHIANNKLTCLPTEIGLLTELQVLKANNNRISTIPTRIGGCTSLVEVDLSSNLLLELPETFGSLKNLKALHLNNNGLKSLPATLFKTCMQLSTLDLHGTEITMDLLRQFEGWANFDNRRRLKHQKQLDFRAGDSAVFDEGADKN</sequence>
<dbReference type="InterPro" id="IPR050216">
    <property type="entry name" value="LRR_domain-containing"/>
</dbReference>
<feature type="domain" description="Ubiquitin-like" evidence="4">
    <location>
        <begin position="15"/>
        <end position="86"/>
    </location>
</feature>
<dbReference type="GO" id="GO:0051707">
    <property type="term" value="P:response to other organism"/>
    <property type="evidence" value="ECO:0007669"/>
    <property type="project" value="UniProtKB-ARBA"/>
</dbReference>
<keyword evidence="6" id="KW-1185">Reference proteome</keyword>
<dbReference type="SUPFAM" id="SSF54236">
    <property type="entry name" value="Ubiquitin-like"/>
    <property type="match status" value="1"/>
</dbReference>
<dbReference type="Gene3D" id="3.80.10.10">
    <property type="entry name" value="Ribonuclease Inhibitor"/>
    <property type="match status" value="1"/>
</dbReference>
<dbReference type="Proteomes" id="UP001642360">
    <property type="component" value="Unassembled WGS sequence"/>
</dbReference>
<dbReference type="AlphaFoldDB" id="A0ABC8TAJ4"/>
<gene>
    <name evidence="5" type="ORF">ILEXP_LOCUS33267</name>
</gene>
<feature type="compositionally biased region" description="Basic and acidic residues" evidence="3">
    <location>
        <begin position="107"/>
        <end position="119"/>
    </location>
</feature>
<dbReference type="Pfam" id="PF13855">
    <property type="entry name" value="LRR_8"/>
    <property type="match status" value="1"/>
</dbReference>
<dbReference type="PANTHER" id="PTHR48051:SF1">
    <property type="entry name" value="RAS SUPPRESSOR PROTEIN 1"/>
    <property type="match status" value="1"/>
</dbReference>
<dbReference type="SMART" id="SM00364">
    <property type="entry name" value="LRR_BAC"/>
    <property type="match status" value="4"/>
</dbReference>
<evidence type="ECO:0000259" key="4">
    <source>
        <dbReference type="PROSITE" id="PS50053"/>
    </source>
</evidence>
<comment type="caution">
    <text evidence="5">The sequence shown here is derived from an EMBL/GenBank/DDBJ whole genome shotgun (WGS) entry which is preliminary data.</text>
</comment>
<dbReference type="InterPro" id="IPR000626">
    <property type="entry name" value="Ubiquitin-like_dom"/>
</dbReference>
<dbReference type="PROSITE" id="PS51450">
    <property type="entry name" value="LRR"/>
    <property type="match status" value="2"/>
</dbReference>
<evidence type="ECO:0000313" key="5">
    <source>
        <dbReference type="EMBL" id="CAK9164172.1"/>
    </source>
</evidence>
<evidence type="ECO:0000256" key="2">
    <source>
        <dbReference type="ARBA" id="ARBA00022737"/>
    </source>
</evidence>
<feature type="region of interest" description="Disordered" evidence="3">
    <location>
        <begin position="88"/>
        <end position="120"/>
    </location>
</feature>
<dbReference type="GO" id="GO:0006952">
    <property type="term" value="P:defense response"/>
    <property type="evidence" value="ECO:0007669"/>
    <property type="project" value="UniProtKB-ARBA"/>
</dbReference>
<dbReference type="InterPro" id="IPR003591">
    <property type="entry name" value="Leu-rich_rpt_typical-subtyp"/>
</dbReference>
<evidence type="ECO:0000256" key="1">
    <source>
        <dbReference type="ARBA" id="ARBA00022614"/>
    </source>
</evidence>
<dbReference type="SMART" id="SM00369">
    <property type="entry name" value="LRR_TYP"/>
    <property type="match status" value="6"/>
</dbReference>
<evidence type="ECO:0000313" key="6">
    <source>
        <dbReference type="Proteomes" id="UP001642360"/>
    </source>
</evidence>
<dbReference type="Pfam" id="PF00240">
    <property type="entry name" value="ubiquitin"/>
    <property type="match status" value="1"/>
</dbReference>
<evidence type="ECO:0000256" key="3">
    <source>
        <dbReference type="SAM" id="MobiDB-lite"/>
    </source>
</evidence>
<dbReference type="Gene3D" id="3.10.20.90">
    <property type="entry name" value="Phosphatidylinositol 3-kinase Catalytic Subunit, Chain A, domain 1"/>
    <property type="match status" value="1"/>
</dbReference>
<reference evidence="5 6" key="1">
    <citation type="submission" date="2024-02" db="EMBL/GenBank/DDBJ databases">
        <authorList>
            <person name="Vignale AGUSTIN F."/>
            <person name="Sosa J E."/>
            <person name="Modenutti C."/>
        </authorList>
    </citation>
    <scope>NUCLEOTIDE SEQUENCE [LARGE SCALE GENOMIC DNA]</scope>
</reference>
<dbReference type="SMART" id="SM00213">
    <property type="entry name" value="UBQ"/>
    <property type="match status" value="1"/>
</dbReference>
<protein>
    <recommendedName>
        <fullName evidence="4">Ubiquitin-like domain-containing protein</fullName>
    </recommendedName>
</protein>
<accession>A0ABC8TAJ4</accession>
<proteinExistence type="predicted"/>
<dbReference type="InterPro" id="IPR032675">
    <property type="entry name" value="LRR_dom_sf"/>
</dbReference>
<dbReference type="CDD" id="cd17039">
    <property type="entry name" value="Ubl_ubiquitin_like"/>
    <property type="match status" value="1"/>
</dbReference>
<dbReference type="EMBL" id="CAUOFW020004169">
    <property type="protein sequence ID" value="CAK9164172.1"/>
    <property type="molecule type" value="Genomic_DNA"/>
</dbReference>
<name>A0ABC8TAJ4_9AQUA</name>
<dbReference type="InterPro" id="IPR029071">
    <property type="entry name" value="Ubiquitin-like_domsf"/>
</dbReference>
<keyword evidence="2" id="KW-0677">Repeat</keyword>
<dbReference type="PANTHER" id="PTHR48051">
    <property type="match status" value="1"/>
</dbReference>
<dbReference type="PROSITE" id="PS50053">
    <property type="entry name" value="UBIQUITIN_2"/>
    <property type="match status" value="1"/>
</dbReference>